<evidence type="ECO:0000259" key="4">
    <source>
        <dbReference type="Pfam" id="PF20629"/>
    </source>
</evidence>
<name>A0A644YXW8_9ZZZZ</name>
<reference evidence="5" key="1">
    <citation type="submission" date="2019-08" db="EMBL/GenBank/DDBJ databases">
        <authorList>
            <person name="Kucharzyk K."/>
            <person name="Murdoch R.W."/>
            <person name="Higgins S."/>
            <person name="Loffler F."/>
        </authorList>
    </citation>
    <scope>NUCLEOTIDE SEQUENCE</scope>
</reference>
<evidence type="ECO:0000256" key="1">
    <source>
        <dbReference type="ARBA" id="ARBA00010986"/>
    </source>
</evidence>
<dbReference type="Pfam" id="PF20629">
    <property type="entry name" value="GD_AH_C"/>
    <property type="match status" value="1"/>
</dbReference>
<dbReference type="PANTHER" id="PTHR30536">
    <property type="entry name" value="ALTRONATE/GALACTARATE DEHYDRATASE"/>
    <property type="match status" value="1"/>
</dbReference>
<sequence>MHIGVATADIKKGDWVHEHNVYDDFEEINRERRAYYRSMAPDALDYTSPVLYSKEELNLPETIMGYQRGDGTFGIRNHVVVISLVQCSNNAAGRIAAACDVPATYVDAACGEFPDRFARTRDGFITTGTHPNTFGVVLLSLGCQQTDPEDVAGVIRAAGRPVVSISMQADGGATNAIKEGIKAVNELKAQAAAQKREPCPLSGLVISGYNGGSDWTSGLSANPVAGEAIDIHTAIGGTNVEICGRGGYPTDAGSYKVGMRLMEIGDFFNEDCARRGGKGLSQVNPTPGNKAGGLTTMTEKNLGSFKTKGHGRMLGILDCGQRPPQPGMWGINQAQGANDAYATTTLAMSGCHICLFTTGRGNPIGNACMTTIKITGNPRTAEMLSDMIDYSAKPMLYGEKSLQESGGELYELMLRVAGGELTKAELLGDYSWTTPHGTSYNGDY</sequence>
<dbReference type="GO" id="GO:0019698">
    <property type="term" value="P:D-galacturonate catabolic process"/>
    <property type="evidence" value="ECO:0007669"/>
    <property type="project" value="TreeGrafter"/>
</dbReference>
<dbReference type="InterPro" id="IPR052172">
    <property type="entry name" value="UxaA_altronate/galactarate_dh"/>
</dbReference>
<dbReference type="Pfam" id="PF04295">
    <property type="entry name" value="GD_AH_second"/>
    <property type="match status" value="1"/>
</dbReference>
<dbReference type="GO" id="GO:0034010">
    <property type="term" value="F:sulfolactate sulfo-lyase activity"/>
    <property type="evidence" value="ECO:0007669"/>
    <property type="project" value="UniProtKB-EC"/>
</dbReference>
<proteinExistence type="inferred from homology"/>
<evidence type="ECO:0000256" key="2">
    <source>
        <dbReference type="ARBA" id="ARBA00023239"/>
    </source>
</evidence>
<evidence type="ECO:0000313" key="5">
    <source>
        <dbReference type="EMBL" id="MPM33217.1"/>
    </source>
</evidence>
<comment type="caution">
    <text evidence="5">The sequence shown here is derived from an EMBL/GenBank/DDBJ whole genome shotgun (WGS) entry which is preliminary data.</text>
</comment>
<protein>
    <submittedName>
        <fullName evidence="5">(2R)-sulfolactate sulfo-lyase subunit beta</fullName>
        <ecNumber evidence="5">4.4.1.24</ecNumber>
    </submittedName>
</protein>
<gene>
    <name evidence="5" type="primary">suyB_11</name>
    <name evidence="5" type="ORF">SDC9_79786</name>
</gene>
<feature type="domain" description="D-galactarate/Altronate dehydratase second" evidence="3">
    <location>
        <begin position="65"/>
        <end position="191"/>
    </location>
</feature>
<dbReference type="EMBL" id="VSSQ01006590">
    <property type="protein sequence ID" value="MPM33217.1"/>
    <property type="molecule type" value="Genomic_DNA"/>
</dbReference>
<feature type="domain" description="D-galactarate/Altronate dehydratase C-terminal" evidence="4">
    <location>
        <begin position="202"/>
        <end position="430"/>
    </location>
</feature>
<dbReference type="PANTHER" id="PTHR30536:SF5">
    <property type="entry name" value="ALTRONATE DEHYDRATASE"/>
    <property type="match status" value="1"/>
</dbReference>
<dbReference type="InterPro" id="IPR007392">
    <property type="entry name" value="GD_AH_second"/>
</dbReference>
<comment type="similarity">
    <text evidence="1">Belongs to the UxaA family.</text>
</comment>
<dbReference type="InterPro" id="IPR048332">
    <property type="entry name" value="GD_AH_C"/>
</dbReference>
<keyword evidence="2 5" id="KW-0456">Lyase</keyword>
<accession>A0A644YXW8</accession>
<evidence type="ECO:0000259" key="3">
    <source>
        <dbReference type="Pfam" id="PF04295"/>
    </source>
</evidence>
<dbReference type="AlphaFoldDB" id="A0A644YXW8"/>
<dbReference type="EC" id="4.4.1.24" evidence="5"/>
<organism evidence="5">
    <name type="scientific">bioreactor metagenome</name>
    <dbReference type="NCBI Taxonomy" id="1076179"/>
    <lineage>
        <taxon>unclassified sequences</taxon>
        <taxon>metagenomes</taxon>
        <taxon>ecological metagenomes</taxon>
    </lineage>
</organism>